<dbReference type="SUPFAM" id="SSF49464">
    <property type="entry name" value="Carboxypeptidase regulatory domain-like"/>
    <property type="match status" value="1"/>
</dbReference>
<evidence type="ECO:0000256" key="1">
    <source>
        <dbReference type="SAM" id="MobiDB-lite"/>
    </source>
</evidence>
<dbReference type="GO" id="GO:0004180">
    <property type="term" value="F:carboxypeptidase activity"/>
    <property type="evidence" value="ECO:0007669"/>
    <property type="project" value="UniProtKB-KW"/>
</dbReference>
<organism evidence="2 3">
    <name type="scientific">Aeoliella straminimaris</name>
    <dbReference type="NCBI Taxonomy" id="2954799"/>
    <lineage>
        <taxon>Bacteria</taxon>
        <taxon>Pseudomonadati</taxon>
        <taxon>Planctomycetota</taxon>
        <taxon>Planctomycetia</taxon>
        <taxon>Pirellulales</taxon>
        <taxon>Lacipirellulaceae</taxon>
        <taxon>Aeoliella</taxon>
    </lineage>
</organism>
<keyword evidence="2" id="KW-0645">Protease</keyword>
<evidence type="ECO:0000313" key="2">
    <source>
        <dbReference type="EMBL" id="MCO6045034.1"/>
    </source>
</evidence>
<keyword evidence="2" id="KW-0378">Hydrolase</keyword>
<reference evidence="2" key="1">
    <citation type="submission" date="2022-06" db="EMBL/GenBank/DDBJ databases">
        <title>Aeoliella straminimaris, a novel planctomycete from sediments.</title>
        <authorList>
            <person name="Vitorino I.R."/>
            <person name="Lage O.M."/>
        </authorList>
    </citation>
    <scope>NUCLEOTIDE SEQUENCE</scope>
    <source>
        <strain evidence="2">ICT_H6.2</strain>
    </source>
</reference>
<dbReference type="EMBL" id="JAMXLR010000051">
    <property type="protein sequence ID" value="MCO6045034.1"/>
    <property type="molecule type" value="Genomic_DNA"/>
</dbReference>
<sequence length="336" mass="36461">MPACLAEEQANVVETKSPTPAELLQPPKPSTEESPPQLIVAKNVILFEGRVMGWADLSEELRNRATANGGDLETVGYARTFEAFQDAERTKEAQNWAQLLTDTGGVEVQDRGRILSGPARRYDVLEITDVWPPGAEHPICGRVVDADGTPVANAQVVLRMPTDPRLRMGSPALRLDNGRFVGTEQLIAKRSDSRGKFQFEFPSERTSVVIAAPEGFAAVPASSDDRDIALTPWSRVTANLRQDKKRGVQTVSLYAYVSPAKGYPTIVIKVSLGSPGERAEKVEALAAPPAAKIQAKRLLWKKSDGNALTGTPYGPAYEFSTESGMTHHLEFGPLAE</sequence>
<proteinExistence type="predicted"/>
<accession>A0A9X2FEY0</accession>
<dbReference type="AlphaFoldDB" id="A0A9X2FEY0"/>
<keyword evidence="2" id="KW-0121">Carboxypeptidase</keyword>
<comment type="caution">
    <text evidence="2">The sequence shown here is derived from an EMBL/GenBank/DDBJ whole genome shotgun (WGS) entry which is preliminary data.</text>
</comment>
<gene>
    <name evidence="2" type="ORF">NG895_14080</name>
</gene>
<protein>
    <submittedName>
        <fullName evidence="2">Carboxypeptidase-like regulatory domain-containing protein</fullName>
    </submittedName>
</protein>
<keyword evidence="3" id="KW-1185">Reference proteome</keyword>
<dbReference type="InterPro" id="IPR008969">
    <property type="entry name" value="CarboxyPept-like_regulatory"/>
</dbReference>
<feature type="region of interest" description="Disordered" evidence="1">
    <location>
        <begin position="1"/>
        <end position="35"/>
    </location>
</feature>
<dbReference type="Proteomes" id="UP001155241">
    <property type="component" value="Unassembled WGS sequence"/>
</dbReference>
<name>A0A9X2FEY0_9BACT</name>
<evidence type="ECO:0000313" key="3">
    <source>
        <dbReference type="Proteomes" id="UP001155241"/>
    </source>
</evidence>